<keyword evidence="1" id="KW-0812">Transmembrane</keyword>
<feature type="transmembrane region" description="Helical" evidence="1">
    <location>
        <begin position="185"/>
        <end position="203"/>
    </location>
</feature>
<keyword evidence="1" id="KW-0472">Membrane</keyword>
<feature type="transmembrane region" description="Helical" evidence="1">
    <location>
        <begin position="238"/>
        <end position="257"/>
    </location>
</feature>
<reference evidence="2" key="1">
    <citation type="submission" date="2021-01" db="EMBL/GenBank/DDBJ databases">
        <authorList>
            <consortium name="Genoscope - CEA"/>
            <person name="William W."/>
        </authorList>
    </citation>
    <scope>NUCLEOTIDE SEQUENCE</scope>
</reference>
<name>A0A8S1VZ65_PAROT</name>
<dbReference type="OrthoDB" id="307946at2759"/>
<gene>
    <name evidence="2" type="ORF">POCTA_138.1.T0770019</name>
</gene>
<evidence type="ECO:0000256" key="1">
    <source>
        <dbReference type="SAM" id="Phobius"/>
    </source>
</evidence>
<dbReference type="OMA" id="KDFCYCE"/>
<dbReference type="Proteomes" id="UP000683925">
    <property type="component" value="Unassembled WGS sequence"/>
</dbReference>
<feature type="transmembrane region" description="Helical" evidence="1">
    <location>
        <begin position="124"/>
        <end position="144"/>
    </location>
</feature>
<evidence type="ECO:0000313" key="3">
    <source>
        <dbReference type="Proteomes" id="UP000683925"/>
    </source>
</evidence>
<organism evidence="2 3">
    <name type="scientific">Paramecium octaurelia</name>
    <dbReference type="NCBI Taxonomy" id="43137"/>
    <lineage>
        <taxon>Eukaryota</taxon>
        <taxon>Sar</taxon>
        <taxon>Alveolata</taxon>
        <taxon>Ciliophora</taxon>
        <taxon>Intramacronucleata</taxon>
        <taxon>Oligohymenophorea</taxon>
        <taxon>Peniculida</taxon>
        <taxon>Parameciidae</taxon>
        <taxon>Paramecium</taxon>
    </lineage>
</organism>
<feature type="transmembrane region" description="Helical" evidence="1">
    <location>
        <begin position="58"/>
        <end position="78"/>
    </location>
</feature>
<sequence>MYIYTSYEKNQPNQPLNSISDIRQTIQTNNTEQFEFEQIQSSQQIEDSLKRADYISSAYAAMIIENFIILAVILLGLYSELQYWLITKSSNIKDFCYCEMIGVSECNLGCVISQKNEFYIQPTYFFYCCILIGVILQIWLNLGIVYFRKLFWAQQLILLIVVFSCYAFMISTLCTLIAYNFGIGLIFLGWLNAFVIIFCFAFYTMKTKSEMNYGIGALFIMSPTIFFLITFIKITPNSVMFLLLNSLILMSFGFYLIWESKKMLNQQRIIQLSFIEILIGSELLISFVNQGVFRGVELLIKKLKK</sequence>
<feature type="transmembrane region" description="Helical" evidence="1">
    <location>
        <begin position="215"/>
        <end position="232"/>
    </location>
</feature>
<accession>A0A8S1VZ65</accession>
<dbReference type="EMBL" id="CAJJDP010000076">
    <property type="protein sequence ID" value="CAD8181415.1"/>
    <property type="molecule type" value="Genomic_DNA"/>
</dbReference>
<proteinExistence type="predicted"/>
<evidence type="ECO:0000313" key="2">
    <source>
        <dbReference type="EMBL" id="CAD8181415.1"/>
    </source>
</evidence>
<feature type="transmembrane region" description="Helical" evidence="1">
    <location>
        <begin position="156"/>
        <end position="179"/>
    </location>
</feature>
<comment type="caution">
    <text evidence="2">The sequence shown here is derived from an EMBL/GenBank/DDBJ whole genome shotgun (WGS) entry which is preliminary data.</text>
</comment>
<keyword evidence="1" id="KW-1133">Transmembrane helix</keyword>
<protein>
    <recommendedName>
        <fullName evidence="4">Transmembrane protein</fullName>
    </recommendedName>
</protein>
<evidence type="ECO:0008006" key="4">
    <source>
        <dbReference type="Google" id="ProtNLM"/>
    </source>
</evidence>
<dbReference type="AlphaFoldDB" id="A0A8S1VZ65"/>
<keyword evidence="3" id="KW-1185">Reference proteome</keyword>